<dbReference type="Pfam" id="PF13181">
    <property type="entry name" value="TPR_8"/>
    <property type="match status" value="1"/>
</dbReference>
<feature type="signal peptide" evidence="1">
    <location>
        <begin position="1"/>
        <end position="26"/>
    </location>
</feature>
<dbReference type="PROSITE" id="PS51257">
    <property type="entry name" value="PROKAR_LIPOPROTEIN"/>
    <property type="match status" value="1"/>
</dbReference>
<dbReference type="RefSeq" id="WP_011647616.1">
    <property type="nucleotide sequence ID" value="NZ_ARYI01000011.1"/>
</dbReference>
<evidence type="ECO:0008006" key="4">
    <source>
        <dbReference type="Google" id="ProtNLM"/>
    </source>
</evidence>
<proteinExistence type="predicted"/>
<dbReference type="InterPro" id="IPR019734">
    <property type="entry name" value="TPR_rpt"/>
</dbReference>
<evidence type="ECO:0000313" key="2">
    <source>
        <dbReference type="EMBL" id="KCZ91444.1"/>
    </source>
</evidence>
<dbReference type="SUPFAM" id="SSF48452">
    <property type="entry name" value="TPR-like"/>
    <property type="match status" value="2"/>
</dbReference>
<dbReference type="PATRIC" id="fig|1280951.3.peg.2553"/>
<dbReference type="Proteomes" id="UP000025061">
    <property type="component" value="Unassembled WGS sequence"/>
</dbReference>
<gene>
    <name evidence="2" type="ORF">HHI_12669</name>
</gene>
<accession>A0A059FLD0</accession>
<dbReference type="EMBL" id="ARYI01000011">
    <property type="protein sequence ID" value="KCZ91444.1"/>
    <property type="molecule type" value="Genomic_DNA"/>
</dbReference>
<dbReference type="Gene3D" id="1.25.40.10">
    <property type="entry name" value="Tetratricopeptide repeat domain"/>
    <property type="match status" value="2"/>
</dbReference>
<comment type="caution">
    <text evidence="2">The sequence shown here is derived from an EMBL/GenBank/DDBJ whole genome shotgun (WGS) entry which is preliminary data.</text>
</comment>
<name>A0A059FLD0_9PROT</name>
<protein>
    <recommendedName>
        <fullName evidence="4">Lipoprotein</fullName>
    </recommendedName>
</protein>
<sequence>MQLKAILKGAIVAGAMAVMGAGTALAQACEETQFSAKTGQTYLEAETAAMANKDWATAIGKLNQLRNGELNCYEEGAVIRLSAYIKIEQGDRAGAVRDLLDAINKGYIPEDQRAQTYYNIAQIYLQDENLTQSLDYMKRWMQAGGKPDRSQKWQLAVLYQRADNNAEAVKWAEEVRREDGNKFDQQLYDLLVFLYNDTGNQAKLAEVLEALVERNPQERKYWDAIAGNYFAGNEERKAFEVQKAMYLAGLLKTEDELMRIVNFYNRFNAPYHAARVLEKEMNAGRISKTVERMSLLADFYQVAREHEKAIPVIRQAAEMGGGGAMYERLGASYSEIGKWPETEEALQRALEMGGVKDRGNAWVRIGQARFERKDRAGAKEAFRQANNAGGRGWLAFMDSEEYTSDALVCFEVQAALLNVQNEEKICKKLAALGDNMPEGCKTVDARIEAAETKFNDTPECKRAAQPV</sequence>
<dbReference type="InterPro" id="IPR011990">
    <property type="entry name" value="TPR-like_helical_dom_sf"/>
</dbReference>
<organism evidence="2 3">
    <name type="scientific">Hyphomonas hirschiana VP5</name>
    <dbReference type="NCBI Taxonomy" id="1280951"/>
    <lineage>
        <taxon>Bacteria</taxon>
        <taxon>Pseudomonadati</taxon>
        <taxon>Pseudomonadota</taxon>
        <taxon>Alphaproteobacteria</taxon>
        <taxon>Hyphomonadales</taxon>
        <taxon>Hyphomonadaceae</taxon>
        <taxon>Hyphomonas</taxon>
    </lineage>
</organism>
<evidence type="ECO:0000256" key="1">
    <source>
        <dbReference type="SAM" id="SignalP"/>
    </source>
</evidence>
<feature type="chain" id="PRO_5001578195" description="Lipoprotein" evidence="1">
    <location>
        <begin position="27"/>
        <end position="467"/>
    </location>
</feature>
<keyword evidence="3" id="KW-1185">Reference proteome</keyword>
<reference evidence="2 3" key="1">
    <citation type="submission" date="2013-04" db="EMBL/GenBank/DDBJ databases">
        <title>Hyphomonas hirschiana VP5 Genome Sequencing.</title>
        <authorList>
            <person name="Lai Q."/>
            <person name="Shao Z."/>
        </authorList>
    </citation>
    <scope>NUCLEOTIDE SEQUENCE [LARGE SCALE GENOMIC DNA]</scope>
    <source>
        <strain evidence="2 3">VP5</strain>
    </source>
</reference>
<keyword evidence="1" id="KW-0732">Signal</keyword>
<evidence type="ECO:0000313" key="3">
    <source>
        <dbReference type="Proteomes" id="UP000025061"/>
    </source>
</evidence>
<dbReference type="AlphaFoldDB" id="A0A059FLD0"/>